<gene>
    <name evidence="2" type="ORF">JG688_00002880</name>
</gene>
<protein>
    <recommendedName>
        <fullName evidence="1">RXLR phytopathogen effector protein WY-domain domain-containing protein</fullName>
    </recommendedName>
</protein>
<evidence type="ECO:0000259" key="1">
    <source>
        <dbReference type="Pfam" id="PF18634"/>
    </source>
</evidence>
<organism evidence="2 3">
    <name type="scientific">Phytophthora aleatoria</name>
    <dbReference type="NCBI Taxonomy" id="2496075"/>
    <lineage>
        <taxon>Eukaryota</taxon>
        <taxon>Sar</taxon>
        <taxon>Stramenopiles</taxon>
        <taxon>Oomycota</taxon>
        <taxon>Peronosporomycetes</taxon>
        <taxon>Peronosporales</taxon>
        <taxon>Peronosporaceae</taxon>
        <taxon>Phytophthora</taxon>
    </lineage>
</organism>
<dbReference type="EMBL" id="JAENGY010000081">
    <property type="protein sequence ID" value="KAG6974759.1"/>
    <property type="molecule type" value="Genomic_DNA"/>
</dbReference>
<evidence type="ECO:0000313" key="3">
    <source>
        <dbReference type="Proteomes" id="UP000709295"/>
    </source>
</evidence>
<proteinExistence type="predicted"/>
<keyword evidence="3" id="KW-1185">Reference proteome</keyword>
<feature type="domain" description="RXLR phytopathogen effector protein WY-domain" evidence="1">
    <location>
        <begin position="52"/>
        <end position="102"/>
    </location>
</feature>
<sequence>MRTHYSTPSKLDALPNILALKMGTNLTKLFKRDSVLKADDTEFIQWLQYVIEYRVKREGKYLYTNKELFGLLTITQSEAELVTLLQSLRQHLGVKNLENEMQAYMILKHASSRSLVAGVARKPNNSPFSDVDTLDLLLKKKWLMPQGFGALIESLKAIPDVKTYGNLKAYTEYYYGYAKHQGGTDPLKKVETLISTASFMPQLQSLRILWQKFGITSLERNKHTNLLSCPG</sequence>
<comment type="caution">
    <text evidence="2">The sequence shown here is derived from an EMBL/GenBank/DDBJ whole genome shotgun (WGS) entry which is preliminary data.</text>
</comment>
<evidence type="ECO:0000313" key="2">
    <source>
        <dbReference type="EMBL" id="KAG6974759.1"/>
    </source>
</evidence>
<reference evidence="2" key="1">
    <citation type="submission" date="2021-01" db="EMBL/GenBank/DDBJ databases">
        <title>Phytophthora aleatoria, a newly-described species from Pinus radiata is distinct from Phytophthora cactorum isolates based on comparative genomics.</title>
        <authorList>
            <person name="Mcdougal R."/>
            <person name="Panda P."/>
            <person name="Williams N."/>
            <person name="Studholme D.J."/>
        </authorList>
    </citation>
    <scope>NUCLEOTIDE SEQUENCE</scope>
    <source>
        <strain evidence="2">NZFS 4037</strain>
    </source>
</reference>
<dbReference type="AlphaFoldDB" id="A0A8J5IU14"/>
<dbReference type="Pfam" id="PF18634">
    <property type="entry name" value="RXLR_WY"/>
    <property type="match status" value="1"/>
</dbReference>
<name>A0A8J5IU14_9STRA</name>
<accession>A0A8J5IU14</accession>
<dbReference type="Proteomes" id="UP000709295">
    <property type="component" value="Unassembled WGS sequence"/>
</dbReference>
<dbReference type="InterPro" id="IPR040786">
    <property type="entry name" value="RXLR_WY"/>
</dbReference>